<dbReference type="Proteomes" id="UP000030323">
    <property type="component" value="Segment"/>
</dbReference>
<keyword evidence="2" id="KW-1185">Reference proteome</keyword>
<reference evidence="1 2" key="1">
    <citation type="journal article" date="2015" name="Genome Announc.">
        <title>Complete Genome Sequence of Citrobacter freundii Myophage Moon.</title>
        <authorList>
            <person name="Edwards G.B."/>
            <person name="Luna A.J."/>
            <person name="Hernandez A.C."/>
            <person name="Kuty Everett G.F."/>
        </authorList>
    </citation>
    <scope>NUCLEOTIDE SEQUENCE [LARGE SCALE GENOMIC DNA]</scope>
</reference>
<dbReference type="GeneID" id="24721794"/>
<sequence>MSLMGLAFSEAGHFSYSGGAPGADEAWLSRYDRKNSLRIIPYDGFNGLVSGTGIATWASMSNEARIKSYIKAKQVFPDLDNQRDIIKTLFCRNAMQVLGEDCMSPVDKVYFWTPIRNGEETGGTRIAVRIARAHGIECINLNDKRVFADLQEEYAPKFDIFSL</sequence>
<dbReference type="RefSeq" id="YP_009146628.1">
    <property type="nucleotide sequence ID" value="NC_027331.1"/>
</dbReference>
<evidence type="ECO:0000313" key="2">
    <source>
        <dbReference type="Proteomes" id="UP000030323"/>
    </source>
</evidence>
<dbReference type="KEGG" id="vg:24721794"/>
<protein>
    <submittedName>
        <fullName evidence="1">Uncharacterized protein</fullName>
    </submittedName>
</protein>
<proteinExistence type="predicted"/>
<accession>A0A0A0YQB3</accession>
<dbReference type="EMBL" id="KM236240">
    <property type="protein sequence ID" value="AIX12166.1"/>
    <property type="molecule type" value="Genomic_DNA"/>
</dbReference>
<organism evidence="1 2">
    <name type="scientific">Citrobacter phage Moon</name>
    <dbReference type="NCBI Taxonomy" id="1540095"/>
    <lineage>
        <taxon>Viruses</taxon>
        <taxon>Duplodnaviria</taxon>
        <taxon>Heunggongvirae</taxon>
        <taxon>Uroviricota</taxon>
        <taxon>Caudoviricetes</taxon>
        <taxon>Pantevenvirales</taxon>
        <taxon>Straboviridae</taxon>
        <taxon>Tevenvirinae</taxon>
        <taxon>Moonvirus</taxon>
        <taxon>Moonvirus moon</taxon>
    </lineage>
</organism>
<gene>
    <name evidence="1" type="ORF">CPT_Moon195</name>
</gene>
<name>A0A0A0YQB3_9CAUD</name>
<evidence type="ECO:0000313" key="1">
    <source>
        <dbReference type="EMBL" id="AIX12166.1"/>
    </source>
</evidence>